<dbReference type="AlphaFoldDB" id="A0A212TGE6"/>
<gene>
    <name evidence="1" type="ORF">SAMN06265337_1219</name>
</gene>
<dbReference type="RefSeq" id="WP_088842475.1">
    <property type="nucleotide sequence ID" value="NZ_FYEW01000001.1"/>
</dbReference>
<name>A0A212TGE6_9BACT</name>
<organism evidence="1 2">
    <name type="scientific">Hymenobacter gelipurpurascens</name>
    <dbReference type="NCBI Taxonomy" id="89968"/>
    <lineage>
        <taxon>Bacteria</taxon>
        <taxon>Pseudomonadati</taxon>
        <taxon>Bacteroidota</taxon>
        <taxon>Cytophagia</taxon>
        <taxon>Cytophagales</taxon>
        <taxon>Hymenobacteraceae</taxon>
        <taxon>Hymenobacter</taxon>
    </lineage>
</organism>
<proteinExistence type="predicted"/>
<keyword evidence="2" id="KW-1185">Reference proteome</keyword>
<dbReference type="Proteomes" id="UP000198131">
    <property type="component" value="Unassembled WGS sequence"/>
</dbReference>
<accession>A0A212TGE6</accession>
<sequence length="150" mass="16680">MPLTTATAQFIDQVDARLQQAAPLGTLQLTKRRTPGSRLAYHAEFGGITVAPTAPRRVRCGLIRLLQPLVVELAACREGFRIQAETFVSAALITIQVRVLLRRPPSLVQQLEEADQMHLTTLHVRLAAWRQKLSVLVPMQRLTLVAVVDE</sequence>
<protein>
    <submittedName>
        <fullName evidence="1">Uncharacterized protein</fullName>
    </submittedName>
</protein>
<dbReference type="EMBL" id="FYEW01000001">
    <property type="protein sequence ID" value="SNC65118.1"/>
    <property type="molecule type" value="Genomic_DNA"/>
</dbReference>
<evidence type="ECO:0000313" key="2">
    <source>
        <dbReference type="Proteomes" id="UP000198131"/>
    </source>
</evidence>
<reference evidence="2" key="1">
    <citation type="submission" date="2017-06" db="EMBL/GenBank/DDBJ databases">
        <authorList>
            <person name="Varghese N."/>
            <person name="Submissions S."/>
        </authorList>
    </citation>
    <scope>NUCLEOTIDE SEQUENCE [LARGE SCALE GENOMIC DNA]</scope>
    <source>
        <strain evidence="2">DSM 11116</strain>
    </source>
</reference>
<evidence type="ECO:0000313" key="1">
    <source>
        <dbReference type="EMBL" id="SNC65118.1"/>
    </source>
</evidence>